<name>A0ABR8DBI9_9NOST</name>
<gene>
    <name evidence="1" type="ORF">H6G83_28770</name>
</gene>
<evidence type="ECO:0000313" key="1">
    <source>
        <dbReference type="EMBL" id="MBD2504557.1"/>
    </source>
</evidence>
<evidence type="ECO:0000313" key="2">
    <source>
        <dbReference type="Proteomes" id="UP000661112"/>
    </source>
</evidence>
<sequence>MELPKYPNVPGYGEIDKTLKEHLEKSNVYEDIIALAKESTNALSCS</sequence>
<accession>A0ABR8DBI9</accession>
<reference evidence="1 2" key="1">
    <citation type="journal article" date="2020" name="ISME J.">
        <title>Comparative genomics reveals insights into cyanobacterial evolution and habitat adaptation.</title>
        <authorList>
            <person name="Chen M.Y."/>
            <person name="Teng W.K."/>
            <person name="Zhao L."/>
            <person name="Hu C.X."/>
            <person name="Zhou Y.K."/>
            <person name="Han B.P."/>
            <person name="Song L.R."/>
            <person name="Shu W.S."/>
        </authorList>
    </citation>
    <scope>NUCLEOTIDE SEQUENCE [LARGE SCALE GENOMIC DNA]</scope>
    <source>
        <strain evidence="1 2">FACHB-119</strain>
    </source>
</reference>
<protein>
    <submittedName>
        <fullName evidence="1">Uncharacterized protein</fullName>
    </submittedName>
</protein>
<dbReference type="RefSeq" id="WP_190478477.1">
    <property type="nucleotide sequence ID" value="NZ_JACJSG010000054.1"/>
</dbReference>
<dbReference type="EMBL" id="JACJSG010000054">
    <property type="protein sequence ID" value="MBD2504557.1"/>
    <property type="molecule type" value="Genomic_DNA"/>
</dbReference>
<keyword evidence="2" id="KW-1185">Reference proteome</keyword>
<dbReference type="Proteomes" id="UP000661112">
    <property type="component" value="Unassembled WGS sequence"/>
</dbReference>
<comment type="caution">
    <text evidence="1">The sequence shown here is derived from an EMBL/GenBank/DDBJ whole genome shotgun (WGS) entry which is preliminary data.</text>
</comment>
<proteinExistence type="predicted"/>
<organism evidence="1 2">
    <name type="scientific">Anabaena azotica FACHB-119</name>
    <dbReference type="NCBI Taxonomy" id="947527"/>
    <lineage>
        <taxon>Bacteria</taxon>
        <taxon>Bacillati</taxon>
        <taxon>Cyanobacteriota</taxon>
        <taxon>Cyanophyceae</taxon>
        <taxon>Nostocales</taxon>
        <taxon>Nostocaceae</taxon>
        <taxon>Anabaena</taxon>
        <taxon>Anabaena azotica</taxon>
    </lineage>
</organism>